<keyword evidence="3" id="KW-1003">Cell membrane</keyword>
<sequence>MDVLDFARYFAALLLVLGLIGAAGLATRKFGVPGLAKPNATRRLHIVETLMLSPRQRLAIIRRDGVEHLLMITPTGATVIEAGIVPPATSEKAGEKAGEPV</sequence>
<comment type="similarity">
    <text evidence="8">Belongs to the FliO/MopB family.</text>
</comment>
<dbReference type="Proteomes" id="UP000570514">
    <property type="component" value="Unassembled WGS sequence"/>
</dbReference>
<keyword evidence="10" id="KW-0969">Cilium</keyword>
<dbReference type="InterPro" id="IPR052205">
    <property type="entry name" value="FliO/MopB"/>
</dbReference>
<keyword evidence="10" id="KW-0282">Flagellum</keyword>
<dbReference type="PANTHER" id="PTHR38766">
    <property type="entry name" value="FLAGELLAR PROTEIN FLIO"/>
    <property type="match status" value="1"/>
</dbReference>
<evidence type="ECO:0000256" key="6">
    <source>
        <dbReference type="ARBA" id="ARBA00023136"/>
    </source>
</evidence>
<evidence type="ECO:0000256" key="2">
    <source>
        <dbReference type="ARBA" id="ARBA00004236"/>
    </source>
</evidence>
<proteinExistence type="inferred from homology"/>
<evidence type="ECO:0000256" key="5">
    <source>
        <dbReference type="ARBA" id="ARBA00022989"/>
    </source>
</evidence>
<evidence type="ECO:0000256" key="7">
    <source>
        <dbReference type="ARBA" id="ARBA00023143"/>
    </source>
</evidence>
<comment type="subcellular location">
    <subcellularLocation>
        <location evidence="1">Bacterial flagellum basal body</location>
    </subcellularLocation>
    <subcellularLocation>
        <location evidence="2">Cell membrane</location>
    </subcellularLocation>
</comment>
<organism evidence="10 11">
    <name type="scientific">Rhizomicrobium palustre</name>
    <dbReference type="NCBI Taxonomy" id="189966"/>
    <lineage>
        <taxon>Bacteria</taxon>
        <taxon>Pseudomonadati</taxon>
        <taxon>Pseudomonadota</taxon>
        <taxon>Alphaproteobacteria</taxon>
        <taxon>Micropepsales</taxon>
        <taxon>Micropepsaceae</taxon>
        <taxon>Rhizomicrobium</taxon>
    </lineage>
</organism>
<keyword evidence="4 9" id="KW-0812">Transmembrane</keyword>
<evidence type="ECO:0000256" key="1">
    <source>
        <dbReference type="ARBA" id="ARBA00004117"/>
    </source>
</evidence>
<protein>
    <submittedName>
        <fullName evidence="10">Flagellar protein FliO/FliZ</fullName>
    </submittedName>
</protein>
<dbReference type="AlphaFoldDB" id="A0A846MZF4"/>
<accession>A0A846MZF4</accession>
<dbReference type="InterPro" id="IPR022781">
    <property type="entry name" value="Flagellar_biosynth_FliO"/>
</dbReference>
<evidence type="ECO:0000256" key="4">
    <source>
        <dbReference type="ARBA" id="ARBA00022692"/>
    </source>
</evidence>
<name>A0A846MZF4_9PROT</name>
<evidence type="ECO:0000313" key="10">
    <source>
        <dbReference type="EMBL" id="NIK88317.1"/>
    </source>
</evidence>
<keyword evidence="5 9" id="KW-1133">Transmembrane helix</keyword>
<dbReference type="EMBL" id="JAASRM010000001">
    <property type="protein sequence ID" value="NIK88317.1"/>
    <property type="molecule type" value="Genomic_DNA"/>
</dbReference>
<dbReference type="GO" id="GO:0044781">
    <property type="term" value="P:bacterial-type flagellum organization"/>
    <property type="evidence" value="ECO:0007669"/>
    <property type="project" value="InterPro"/>
</dbReference>
<keyword evidence="7" id="KW-0975">Bacterial flagellum</keyword>
<evidence type="ECO:0000256" key="3">
    <source>
        <dbReference type="ARBA" id="ARBA00022475"/>
    </source>
</evidence>
<reference evidence="10 11" key="1">
    <citation type="submission" date="2020-03" db="EMBL/GenBank/DDBJ databases">
        <title>Genomic Encyclopedia of Type Strains, Phase IV (KMG-IV): sequencing the most valuable type-strain genomes for metagenomic binning, comparative biology and taxonomic classification.</title>
        <authorList>
            <person name="Goeker M."/>
        </authorList>
    </citation>
    <scope>NUCLEOTIDE SEQUENCE [LARGE SCALE GENOMIC DNA]</scope>
    <source>
        <strain evidence="10 11">DSM 19867</strain>
    </source>
</reference>
<dbReference type="PANTHER" id="PTHR38766:SF1">
    <property type="entry name" value="FLAGELLAR PROTEIN FLIO"/>
    <property type="match status" value="1"/>
</dbReference>
<evidence type="ECO:0000256" key="9">
    <source>
        <dbReference type="SAM" id="Phobius"/>
    </source>
</evidence>
<keyword evidence="6 9" id="KW-0472">Membrane</keyword>
<feature type="transmembrane region" description="Helical" evidence="9">
    <location>
        <begin position="6"/>
        <end position="27"/>
    </location>
</feature>
<keyword evidence="11" id="KW-1185">Reference proteome</keyword>
<evidence type="ECO:0000313" key="11">
    <source>
        <dbReference type="Proteomes" id="UP000570514"/>
    </source>
</evidence>
<evidence type="ECO:0000256" key="8">
    <source>
        <dbReference type="ARBA" id="ARBA00037937"/>
    </source>
</evidence>
<keyword evidence="10" id="KW-0966">Cell projection</keyword>
<gene>
    <name evidence="10" type="ORF">FHS83_001635</name>
</gene>
<dbReference type="GO" id="GO:0005886">
    <property type="term" value="C:plasma membrane"/>
    <property type="evidence" value="ECO:0007669"/>
    <property type="project" value="UniProtKB-SubCell"/>
</dbReference>
<dbReference type="RefSeq" id="WP_167082505.1">
    <property type="nucleotide sequence ID" value="NZ_BAAADC010000001.1"/>
</dbReference>
<comment type="caution">
    <text evidence="10">The sequence shown here is derived from an EMBL/GenBank/DDBJ whole genome shotgun (WGS) entry which is preliminary data.</text>
</comment>
<dbReference type="GO" id="GO:0009425">
    <property type="term" value="C:bacterial-type flagellum basal body"/>
    <property type="evidence" value="ECO:0007669"/>
    <property type="project" value="UniProtKB-SubCell"/>
</dbReference>
<dbReference type="Pfam" id="PF04347">
    <property type="entry name" value="FliO"/>
    <property type="match status" value="1"/>
</dbReference>